<dbReference type="RefSeq" id="XP_003736545.3">
    <property type="nucleotide sequence ID" value="XM_003736497.3"/>
</dbReference>
<dbReference type="Pfam" id="PF07240">
    <property type="entry name" value="Turandot"/>
    <property type="match status" value="1"/>
</dbReference>
<evidence type="ECO:0000256" key="2">
    <source>
        <dbReference type="ARBA" id="ARBA00010249"/>
    </source>
</evidence>
<keyword evidence="4" id="KW-0399">Innate immunity</keyword>
<dbReference type="GO" id="GO:0005615">
    <property type="term" value="C:extracellular space"/>
    <property type="evidence" value="ECO:0007669"/>
    <property type="project" value="UniProtKB-ARBA"/>
</dbReference>
<evidence type="ECO:0000256" key="4">
    <source>
        <dbReference type="ARBA" id="ARBA00022588"/>
    </source>
</evidence>
<evidence type="ECO:0000256" key="7">
    <source>
        <dbReference type="SAM" id="SignalP"/>
    </source>
</evidence>
<evidence type="ECO:0000256" key="5">
    <source>
        <dbReference type="ARBA" id="ARBA00022729"/>
    </source>
</evidence>
<dbReference type="FunCoup" id="A0A6I8V5K6">
    <property type="interactions" value="52"/>
</dbReference>
<keyword evidence="8" id="KW-1185">Reference proteome</keyword>
<dbReference type="GO" id="GO:0034605">
    <property type="term" value="P:cellular response to heat"/>
    <property type="evidence" value="ECO:0007669"/>
    <property type="project" value="UniProtKB-ARBA"/>
</dbReference>
<gene>
    <name evidence="9" type="primary">LOC4801544</name>
</gene>
<comment type="subcellular location">
    <subcellularLocation>
        <location evidence="1">Secreted</location>
    </subcellularLocation>
</comment>
<evidence type="ECO:0000256" key="3">
    <source>
        <dbReference type="ARBA" id="ARBA00022525"/>
    </source>
</evidence>
<keyword evidence="3" id="KW-0964">Secreted</keyword>
<dbReference type="Proteomes" id="UP000001819">
    <property type="component" value="Chromosome 2"/>
</dbReference>
<dbReference type="AlphaFoldDB" id="A0A6I8V5K6"/>
<keyword evidence="6" id="KW-0391">Immunity</keyword>
<sequence length="141" mass="16294">MPTSSITSVFLSLLFLCLFYTGYTDNNLDEDKRKLFEIYNSSHDDMTKINNIPELVNIYERISYTLSPDLREKLDRIIDENTALDHDTILVDGIPRQGGKKKRKFIVPKVLTEPVKDVASGFFQRLGSGLYDFFFGKKEEE</sequence>
<evidence type="ECO:0000313" key="9">
    <source>
        <dbReference type="RefSeq" id="XP_003736545.3"/>
    </source>
</evidence>
<dbReference type="InterPro" id="IPR010825">
    <property type="entry name" value="Turandot"/>
</dbReference>
<comment type="similarity">
    <text evidence="2">Belongs to the Turandot family.</text>
</comment>
<name>A0A6I8V5K6_DROPS</name>
<feature type="chain" id="PRO_5026134012" evidence="7">
    <location>
        <begin position="25"/>
        <end position="141"/>
    </location>
</feature>
<feature type="signal peptide" evidence="7">
    <location>
        <begin position="1"/>
        <end position="24"/>
    </location>
</feature>
<accession>A0A6I8V5K6</accession>
<reference evidence="9" key="2">
    <citation type="submission" date="2025-08" db="UniProtKB">
        <authorList>
            <consortium name="RefSeq"/>
        </authorList>
    </citation>
    <scope>IDENTIFICATION</scope>
    <source>
        <strain evidence="9">MV-25-SWS-2005</strain>
        <tissue evidence="9">Whole body</tissue>
    </source>
</reference>
<evidence type="ECO:0000313" key="8">
    <source>
        <dbReference type="Proteomes" id="UP000001819"/>
    </source>
</evidence>
<dbReference type="GO" id="GO:0045087">
    <property type="term" value="P:innate immune response"/>
    <property type="evidence" value="ECO:0007669"/>
    <property type="project" value="UniProtKB-KW"/>
</dbReference>
<reference evidence="8" key="1">
    <citation type="submission" date="2024-06" db="UniProtKB">
        <authorList>
            <consortium name="RefSeq"/>
        </authorList>
    </citation>
    <scope>NUCLEOTIDE SEQUENCE [LARGE SCALE GENOMIC DNA]</scope>
    <source>
        <strain evidence="8">MV2-25</strain>
    </source>
</reference>
<evidence type="ECO:0000256" key="1">
    <source>
        <dbReference type="ARBA" id="ARBA00004613"/>
    </source>
</evidence>
<proteinExistence type="inferred from homology"/>
<dbReference type="InParanoid" id="A0A6I8V5K6"/>
<organism evidence="8 9">
    <name type="scientific">Drosophila pseudoobscura pseudoobscura</name>
    <name type="common">Fruit fly</name>
    <dbReference type="NCBI Taxonomy" id="46245"/>
    <lineage>
        <taxon>Eukaryota</taxon>
        <taxon>Metazoa</taxon>
        <taxon>Ecdysozoa</taxon>
        <taxon>Arthropoda</taxon>
        <taxon>Hexapoda</taxon>
        <taxon>Insecta</taxon>
        <taxon>Pterygota</taxon>
        <taxon>Neoptera</taxon>
        <taxon>Endopterygota</taxon>
        <taxon>Diptera</taxon>
        <taxon>Brachycera</taxon>
        <taxon>Muscomorpha</taxon>
        <taxon>Ephydroidea</taxon>
        <taxon>Drosophilidae</taxon>
        <taxon>Drosophila</taxon>
        <taxon>Sophophora</taxon>
    </lineage>
</organism>
<protein>
    <submittedName>
        <fullName evidence="9">Protein Turandot B1-like</fullName>
    </submittedName>
</protein>
<dbReference type="GO" id="GO:0009617">
    <property type="term" value="P:response to bacterium"/>
    <property type="evidence" value="ECO:0007669"/>
    <property type="project" value="UniProtKB-ARBA"/>
</dbReference>
<keyword evidence="5 7" id="KW-0732">Signal</keyword>
<evidence type="ECO:0000256" key="6">
    <source>
        <dbReference type="ARBA" id="ARBA00022859"/>
    </source>
</evidence>
<dbReference type="KEGG" id="dpo:4801544"/>